<dbReference type="EMBL" id="CP041235">
    <property type="protein sequence ID" value="QOP43747.1"/>
    <property type="molecule type" value="Genomic_DNA"/>
</dbReference>
<evidence type="ECO:0000256" key="9">
    <source>
        <dbReference type="ARBA" id="ARBA00048173"/>
    </source>
</evidence>
<evidence type="ECO:0000256" key="7">
    <source>
        <dbReference type="ARBA" id="ARBA00023118"/>
    </source>
</evidence>
<keyword evidence="7" id="KW-0051">Antiviral defense</keyword>
<dbReference type="InterPro" id="IPR043502">
    <property type="entry name" value="DNA/RNA_pol_sf"/>
</dbReference>
<keyword evidence="12" id="KW-1185">Reference proteome</keyword>
<dbReference type="InterPro" id="IPR051083">
    <property type="entry name" value="GrpII_Intron_Splice-Mob/Def"/>
</dbReference>
<dbReference type="PRINTS" id="PR00866">
    <property type="entry name" value="RNADNAPOLMS"/>
</dbReference>
<dbReference type="PANTHER" id="PTHR34047:SF7">
    <property type="entry name" value="RNA-DIRECTED DNA POLYMERASE"/>
    <property type="match status" value="1"/>
</dbReference>
<dbReference type="InterPro" id="IPR000477">
    <property type="entry name" value="RT_dom"/>
</dbReference>
<keyword evidence="3" id="KW-0548">Nucleotidyltransferase</keyword>
<dbReference type="InterPro" id="IPR000123">
    <property type="entry name" value="Reverse_transcriptase_msDNA"/>
</dbReference>
<dbReference type="RefSeq" id="WP_193149936.1">
    <property type="nucleotide sequence ID" value="NZ_CP041235.1"/>
</dbReference>
<dbReference type="GO" id="GO:0051607">
    <property type="term" value="P:defense response to virus"/>
    <property type="evidence" value="ECO:0007669"/>
    <property type="project" value="UniProtKB-KW"/>
</dbReference>
<keyword evidence="6 11" id="KW-0695">RNA-directed DNA polymerase</keyword>
<proteinExistence type="inferred from homology"/>
<dbReference type="GO" id="GO:0003964">
    <property type="term" value="F:RNA-directed DNA polymerase activity"/>
    <property type="evidence" value="ECO:0007669"/>
    <property type="project" value="UniProtKB-KW"/>
</dbReference>
<name>A0A7M1B1U7_9BACT</name>
<dbReference type="CDD" id="cd03487">
    <property type="entry name" value="RT_Bac_retron_II"/>
    <property type="match status" value="1"/>
</dbReference>
<dbReference type="GO" id="GO:0046872">
    <property type="term" value="F:metal ion binding"/>
    <property type="evidence" value="ECO:0007669"/>
    <property type="project" value="UniProtKB-KW"/>
</dbReference>
<evidence type="ECO:0000313" key="11">
    <source>
        <dbReference type="EMBL" id="QOP43747.1"/>
    </source>
</evidence>
<evidence type="ECO:0000256" key="6">
    <source>
        <dbReference type="ARBA" id="ARBA00022918"/>
    </source>
</evidence>
<keyword evidence="2" id="KW-0808">Transferase</keyword>
<dbReference type="PROSITE" id="PS50878">
    <property type="entry name" value="RT_POL"/>
    <property type="match status" value="1"/>
</dbReference>
<dbReference type="EC" id="2.7.7.49" evidence="1"/>
<keyword evidence="4" id="KW-0479">Metal-binding</keyword>
<evidence type="ECO:0000256" key="4">
    <source>
        <dbReference type="ARBA" id="ARBA00022723"/>
    </source>
</evidence>
<reference evidence="11 12" key="1">
    <citation type="submission" date="2019-06" db="EMBL/GenBank/DDBJ databases">
        <title>Sulfurimonas gotlandica sp. nov., a chemoautotrophic and psychrotolerant epsilonproteobacterium isolated from a pelagic redoxcline, and an emended description of the genus Sulfurimonas.</title>
        <authorList>
            <person name="Wang S."/>
            <person name="Jiang L."/>
            <person name="Shao Z."/>
        </authorList>
    </citation>
    <scope>NUCLEOTIDE SEQUENCE [LARGE SCALE GENOMIC DNA]</scope>
    <source>
        <strain evidence="11 12">S2-6</strain>
    </source>
</reference>
<dbReference type="Proteomes" id="UP000593719">
    <property type="component" value="Chromosome"/>
</dbReference>
<dbReference type="PANTHER" id="PTHR34047">
    <property type="entry name" value="NUCLEAR INTRON MATURASE 1, MITOCHONDRIAL-RELATED"/>
    <property type="match status" value="1"/>
</dbReference>
<dbReference type="Pfam" id="PF00078">
    <property type="entry name" value="RVT_1"/>
    <property type="match status" value="1"/>
</dbReference>
<comment type="catalytic activity">
    <reaction evidence="9">
        <text>DNA(n) + a 2'-deoxyribonucleoside 5'-triphosphate = DNA(n+1) + diphosphate</text>
        <dbReference type="Rhea" id="RHEA:22508"/>
        <dbReference type="Rhea" id="RHEA-COMP:17339"/>
        <dbReference type="Rhea" id="RHEA-COMP:17340"/>
        <dbReference type="ChEBI" id="CHEBI:33019"/>
        <dbReference type="ChEBI" id="CHEBI:61560"/>
        <dbReference type="ChEBI" id="CHEBI:173112"/>
        <dbReference type="EC" id="2.7.7.49"/>
    </reaction>
</comment>
<feature type="domain" description="Reverse transcriptase" evidence="10">
    <location>
        <begin position="16"/>
        <end position="236"/>
    </location>
</feature>
<protein>
    <recommendedName>
        <fullName evidence="1">RNA-directed DNA polymerase</fullName>
        <ecNumber evidence="1">2.7.7.49</ecNumber>
    </recommendedName>
</protein>
<evidence type="ECO:0000256" key="5">
    <source>
        <dbReference type="ARBA" id="ARBA00022842"/>
    </source>
</evidence>
<accession>A0A7M1B1U7</accession>
<evidence type="ECO:0000256" key="1">
    <source>
        <dbReference type="ARBA" id="ARBA00012493"/>
    </source>
</evidence>
<dbReference type="AlphaFoldDB" id="A0A7M1B1U7"/>
<dbReference type="SUPFAM" id="SSF56672">
    <property type="entry name" value="DNA/RNA polymerases"/>
    <property type="match status" value="1"/>
</dbReference>
<dbReference type="GO" id="GO:0003723">
    <property type="term" value="F:RNA binding"/>
    <property type="evidence" value="ECO:0007669"/>
    <property type="project" value="InterPro"/>
</dbReference>
<evidence type="ECO:0000313" key="12">
    <source>
        <dbReference type="Proteomes" id="UP000593719"/>
    </source>
</evidence>
<sequence>MNTFQKQLSEKFEKPFLEIYQFAYSASRRYKTYNIPKRTGGNRIISQPSKELKEYQRYLITKVFSKFPIHESVYSYQDGKNIKGMALNHVNKRFLLRVDFKSFFPSIKGEYIRGFLVKNIELYELSLSKNDITLINMFVCKSNQLSIGAPSSPIISNILLYELDSYLSEICTNLNIIYTRYADDMYFSTNQTNQLEKILPLLKEYLKSFYIKLVVNEDKNIFTSKKRRQIVTGLILTTDGNISVGKNKKREIKSLIYQYIKQTISSADLNYLKGYLPYLYSIEPSYIDILKRKYTEKIICKLLPLKQDI</sequence>
<evidence type="ECO:0000256" key="3">
    <source>
        <dbReference type="ARBA" id="ARBA00022695"/>
    </source>
</evidence>
<organism evidence="11 12">
    <name type="scientific">Sulfurimonas sediminis</name>
    <dbReference type="NCBI Taxonomy" id="2590020"/>
    <lineage>
        <taxon>Bacteria</taxon>
        <taxon>Pseudomonadati</taxon>
        <taxon>Campylobacterota</taxon>
        <taxon>Epsilonproteobacteria</taxon>
        <taxon>Campylobacterales</taxon>
        <taxon>Sulfurimonadaceae</taxon>
        <taxon>Sulfurimonas</taxon>
    </lineage>
</organism>
<dbReference type="NCBIfam" id="NF038233">
    <property type="entry name" value="retron_St85_RT"/>
    <property type="match status" value="1"/>
</dbReference>
<evidence type="ECO:0000256" key="8">
    <source>
        <dbReference type="ARBA" id="ARBA00034120"/>
    </source>
</evidence>
<dbReference type="KEGG" id="ssei:FJR45_07205"/>
<keyword evidence="5" id="KW-0460">Magnesium</keyword>
<comment type="similarity">
    <text evidence="8">Belongs to the bacterial reverse transcriptase family.</text>
</comment>
<gene>
    <name evidence="11" type="ORF">FJR45_07205</name>
</gene>
<evidence type="ECO:0000259" key="10">
    <source>
        <dbReference type="PROSITE" id="PS50878"/>
    </source>
</evidence>
<evidence type="ECO:0000256" key="2">
    <source>
        <dbReference type="ARBA" id="ARBA00022679"/>
    </source>
</evidence>